<accession>A0ABW3DDG1</accession>
<evidence type="ECO:0000256" key="1">
    <source>
        <dbReference type="SAM" id="MobiDB-lite"/>
    </source>
</evidence>
<gene>
    <name evidence="2" type="primary">spoIIP</name>
    <name evidence="2" type="ORF">ACFQ03_15405</name>
</gene>
<organism evidence="2 3">
    <name type="scientific">Paenibacillus residui</name>
    <dbReference type="NCBI Taxonomy" id="629724"/>
    <lineage>
        <taxon>Bacteria</taxon>
        <taxon>Bacillati</taxon>
        <taxon>Bacillota</taxon>
        <taxon>Bacilli</taxon>
        <taxon>Bacillales</taxon>
        <taxon>Paenibacillaceae</taxon>
        <taxon>Paenibacillus</taxon>
    </lineage>
</organism>
<dbReference type="Pfam" id="PF07454">
    <property type="entry name" value="SpoIIP"/>
    <property type="match status" value="1"/>
</dbReference>
<feature type="compositionally biased region" description="Pro residues" evidence="1">
    <location>
        <begin position="160"/>
        <end position="182"/>
    </location>
</feature>
<dbReference type="NCBIfam" id="TIGR02867">
    <property type="entry name" value="spore_II_P"/>
    <property type="match status" value="1"/>
</dbReference>
<evidence type="ECO:0000313" key="2">
    <source>
        <dbReference type="EMBL" id="MFD0870542.1"/>
    </source>
</evidence>
<reference evidence="3" key="1">
    <citation type="journal article" date="2019" name="Int. J. Syst. Evol. Microbiol.">
        <title>The Global Catalogue of Microorganisms (GCM) 10K type strain sequencing project: providing services to taxonomists for standard genome sequencing and annotation.</title>
        <authorList>
            <consortium name="The Broad Institute Genomics Platform"/>
            <consortium name="The Broad Institute Genome Sequencing Center for Infectious Disease"/>
            <person name="Wu L."/>
            <person name="Ma J."/>
        </authorList>
    </citation>
    <scope>NUCLEOTIDE SEQUENCE [LARGE SCALE GENOMIC DNA]</scope>
    <source>
        <strain evidence="3">CCUG 57263</strain>
    </source>
</reference>
<evidence type="ECO:0000313" key="3">
    <source>
        <dbReference type="Proteomes" id="UP001597120"/>
    </source>
</evidence>
<keyword evidence="3" id="KW-1185">Reference proteome</keyword>
<name>A0ABW3DDG1_9BACL</name>
<sequence length="406" mass="45100">MKWTAFTMDLSKIRKTAQNVRVMSKNLMILSLSTLLFFLFLGLAGYAQTYLKNSPLSSMKGLAAQVSNDFFIDMIGLEIPQLNRERESTFSGENVFGFLFRLVTDINPKDPKTLLAREVPGLGNASATPIRGTGTGAPPQDYGPPPADDKPGSQGENPAVQPPEESPSPAPSPQPSSQPPQEKPTTGDKKVVLIYHTHYEESWVPELGIEEADKAYDEKLNITLVGKRLAEKLEEKGVGAVDYSPEYKKTQADYSWYKSYKYSRNTVKEAFAAHPEINFVFDIHRDSLPREKTTARIDGVDYAQVYFIIGQKNPDWEKNEQFAARIHDKLEQKMPGLSRGIWGKSAHQGDAEYNQSLTPNSVLIEIGGPFNTLEESYRTADILADVISEIYWDAEKVDAPAGASNG</sequence>
<dbReference type="Proteomes" id="UP001597120">
    <property type="component" value="Unassembled WGS sequence"/>
</dbReference>
<dbReference type="InterPro" id="IPR010897">
    <property type="entry name" value="Spore_II_P"/>
</dbReference>
<protein>
    <submittedName>
        <fullName evidence="2">Stage II sporulation protein P</fullName>
    </submittedName>
</protein>
<dbReference type="EMBL" id="JBHTIU010000050">
    <property type="protein sequence ID" value="MFD0870542.1"/>
    <property type="molecule type" value="Genomic_DNA"/>
</dbReference>
<feature type="region of interest" description="Disordered" evidence="1">
    <location>
        <begin position="120"/>
        <end position="187"/>
    </location>
</feature>
<comment type="caution">
    <text evidence="2">The sequence shown here is derived from an EMBL/GenBank/DDBJ whole genome shotgun (WGS) entry which is preliminary data.</text>
</comment>
<dbReference type="SUPFAM" id="SSF53187">
    <property type="entry name" value="Zn-dependent exopeptidases"/>
    <property type="match status" value="1"/>
</dbReference>
<proteinExistence type="predicted"/>
<dbReference type="RefSeq" id="WP_379289251.1">
    <property type="nucleotide sequence ID" value="NZ_JBHTIU010000050.1"/>
</dbReference>